<accession>A0A4Y2R324</accession>
<reference evidence="1 2" key="1">
    <citation type="journal article" date="2019" name="Sci. Rep.">
        <title>Orb-weaving spider Araneus ventricosus genome elucidates the spidroin gene catalogue.</title>
        <authorList>
            <person name="Kono N."/>
            <person name="Nakamura H."/>
            <person name="Ohtoshi R."/>
            <person name="Moran D.A.P."/>
            <person name="Shinohara A."/>
            <person name="Yoshida Y."/>
            <person name="Fujiwara M."/>
            <person name="Mori M."/>
            <person name="Tomita M."/>
            <person name="Arakawa K."/>
        </authorList>
    </citation>
    <scope>NUCLEOTIDE SEQUENCE [LARGE SCALE GENOMIC DNA]</scope>
</reference>
<evidence type="ECO:0000313" key="2">
    <source>
        <dbReference type="Proteomes" id="UP000499080"/>
    </source>
</evidence>
<gene>
    <name evidence="1" type="ORF">AVEN_131359_1</name>
</gene>
<organism evidence="1 2">
    <name type="scientific">Araneus ventricosus</name>
    <name type="common">Orbweaver spider</name>
    <name type="synonym">Epeira ventricosa</name>
    <dbReference type="NCBI Taxonomy" id="182803"/>
    <lineage>
        <taxon>Eukaryota</taxon>
        <taxon>Metazoa</taxon>
        <taxon>Ecdysozoa</taxon>
        <taxon>Arthropoda</taxon>
        <taxon>Chelicerata</taxon>
        <taxon>Arachnida</taxon>
        <taxon>Araneae</taxon>
        <taxon>Araneomorphae</taxon>
        <taxon>Entelegynae</taxon>
        <taxon>Araneoidea</taxon>
        <taxon>Araneidae</taxon>
        <taxon>Araneus</taxon>
    </lineage>
</organism>
<proteinExistence type="predicted"/>
<evidence type="ECO:0000313" key="1">
    <source>
        <dbReference type="EMBL" id="GBN69991.1"/>
    </source>
</evidence>
<dbReference type="AlphaFoldDB" id="A0A4Y2R324"/>
<dbReference type="EMBL" id="BGPR01015623">
    <property type="protein sequence ID" value="GBN69991.1"/>
    <property type="molecule type" value="Genomic_DNA"/>
</dbReference>
<comment type="caution">
    <text evidence="1">The sequence shown here is derived from an EMBL/GenBank/DDBJ whole genome shotgun (WGS) entry which is preliminary data.</text>
</comment>
<dbReference type="Proteomes" id="UP000499080">
    <property type="component" value="Unassembled WGS sequence"/>
</dbReference>
<protein>
    <submittedName>
        <fullName evidence="1">Uncharacterized protein</fullName>
    </submittedName>
</protein>
<keyword evidence="2" id="KW-1185">Reference proteome</keyword>
<sequence>MMNFSHYRVAQRVMLEMNPKLKANKSDEKPLMMNTQFTWRAINDKDDRSDRLLNKDRNQAVLRIHTLCVSRCRCQSCGLQSFSPDSSCCETPPAMPVALP</sequence>
<name>A0A4Y2R324_ARAVE</name>